<sequence length="87" mass="10112">MEQSQQTQATQLDADTQNYWPLGYFEGQDSIRLEGVQNDGDFEMKYGGIEGRLVREYRRKTENAELLNLPMYKKILESMGKPKDSEC</sequence>
<organism evidence="1 2">
    <name type="scientific">Zancudomyces culisetae</name>
    <name type="common">Gut fungus</name>
    <name type="synonym">Smittium culisetae</name>
    <dbReference type="NCBI Taxonomy" id="1213189"/>
    <lineage>
        <taxon>Eukaryota</taxon>
        <taxon>Fungi</taxon>
        <taxon>Fungi incertae sedis</taxon>
        <taxon>Zoopagomycota</taxon>
        <taxon>Kickxellomycotina</taxon>
        <taxon>Harpellomycetes</taxon>
        <taxon>Harpellales</taxon>
        <taxon>Legeriomycetaceae</taxon>
        <taxon>Zancudomyces</taxon>
    </lineage>
</organism>
<dbReference type="EMBL" id="LSSK01001010">
    <property type="protein sequence ID" value="OMH81027.1"/>
    <property type="molecule type" value="Genomic_DNA"/>
</dbReference>
<proteinExistence type="predicted"/>
<dbReference type="AlphaFoldDB" id="A0A1R1PJA2"/>
<gene>
    <name evidence="1" type="ORF">AX774_g5520</name>
</gene>
<dbReference type="Proteomes" id="UP000188320">
    <property type="component" value="Unassembled WGS sequence"/>
</dbReference>
<comment type="caution">
    <text evidence="1">The sequence shown here is derived from an EMBL/GenBank/DDBJ whole genome shotgun (WGS) entry which is preliminary data.</text>
</comment>
<accession>A0A1R1PJA2</accession>
<keyword evidence="2" id="KW-1185">Reference proteome</keyword>
<protein>
    <submittedName>
        <fullName evidence="1">Uncharacterized protein</fullName>
    </submittedName>
</protein>
<evidence type="ECO:0000313" key="2">
    <source>
        <dbReference type="Proteomes" id="UP000188320"/>
    </source>
</evidence>
<name>A0A1R1PJA2_ZANCU</name>
<reference evidence="2" key="1">
    <citation type="submission" date="2017-01" db="EMBL/GenBank/DDBJ databases">
        <authorList>
            <person name="Wang Y."/>
            <person name="White M."/>
            <person name="Kvist S."/>
            <person name="Moncalvo J.-M."/>
        </authorList>
    </citation>
    <scope>NUCLEOTIDE SEQUENCE [LARGE SCALE GENOMIC DNA]</scope>
    <source>
        <strain evidence="2">COL-18-3</strain>
    </source>
</reference>
<evidence type="ECO:0000313" key="1">
    <source>
        <dbReference type="EMBL" id="OMH81027.1"/>
    </source>
</evidence>